<sequence>MTLQIKSVIIVVLSCFLAINGYSQLPQTAQSIISASKNIIKIYNKDTPKANHVVKVVYFYGKGQKLSANWEERLNRVLSAVSDFYRDEFQRYGIKSDGVNFEKSGNKYMLTAVEGDFDSKSYNVNSANQLQAEVSNKAGGKIDFYKDHVLIVTGLYYRKDSTTYVFDSPYMGIGSSVNGVSFAADCPLLDPKLLTDKVNRIKYAEPGRADRECSVAEFNSWYIGGIAHEMGHMFGLHHDFGHPSELKPSSISLMGEYGSRHFKGSVWGDTQTSYISAAGILQLLSHPVFTGYAKYNKTDTQLSLNNISCSYTDKGILLKAGIAGNLTPYALSVLISPLNETEYFNESTIYPVNSTGSIAVPLKKWKEGNYRMYLIFMLPNGMVYPFYKLFMVGRNHAEVVEIPTGKALDVNELYSRLSVMQKTGEIKKKLSILESVINPIPPVDPATYKGDSLYLSDAKWELASVGWEKPARNYFTTESEYVFFLANQGQIYEKGLFAHSPSVYSFLLNKKWTRFSAIVGLRDYAHQQGSARFTIIGDGKELYRSPALRVGEQNRIDISIENINKIELRAEGTEGHNHNSWAIWLNPLLNR</sequence>
<dbReference type="SUPFAM" id="SSF49785">
    <property type="entry name" value="Galactose-binding domain-like"/>
    <property type="match status" value="1"/>
</dbReference>
<dbReference type="OrthoDB" id="799240at2"/>
<dbReference type="SUPFAM" id="SSF55486">
    <property type="entry name" value="Metalloproteases ('zincins'), catalytic domain"/>
    <property type="match status" value="2"/>
</dbReference>
<dbReference type="InterPro" id="IPR024079">
    <property type="entry name" value="MetalloPept_cat_dom_sf"/>
</dbReference>
<dbReference type="EMBL" id="FOJM01000023">
    <property type="protein sequence ID" value="SFA59707.1"/>
    <property type="molecule type" value="Genomic_DNA"/>
</dbReference>
<feature type="domain" description="Glycosyl hydrolase family 98 putative carbohydrate-binding module" evidence="1">
    <location>
        <begin position="448"/>
        <end position="591"/>
    </location>
</feature>
<dbReference type="SMART" id="SM00776">
    <property type="entry name" value="NPCBM"/>
    <property type="match status" value="1"/>
</dbReference>
<dbReference type="AlphaFoldDB" id="A0A1I0U7A4"/>
<dbReference type="STRING" id="332999.SAMN04488511_12330"/>
<proteinExistence type="predicted"/>
<evidence type="ECO:0000259" key="1">
    <source>
        <dbReference type="SMART" id="SM00776"/>
    </source>
</evidence>
<keyword evidence="3" id="KW-1185">Reference proteome</keyword>
<accession>A0A1I0U7A4</accession>
<protein>
    <submittedName>
        <fullName evidence="2">Metallo-peptidase family M12B Reprolysin-like</fullName>
    </submittedName>
</protein>
<dbReference type="Proteomes" id="UP000198836">
    <property type="component" value="Unassembled WGS sequence"/>
</dbReference>
<dbReference type="Gene3D" id="3.40.390.10">
    <property type="entry name" value="Collagenase (Catalytic Domain)"/>
    <property type="match status" value="1"/>
</dbReference>
<organism evidence="2 3">
    <name type="scientific">Pedobacter suwonensis</name>
    <dbReference type="NCBI Taxonomy" id="332999"/>
    <lineage>
        <taxon>Bacteria</taxon>
        <taxon>Pseudomonadati</taxon>
        <taxon>Bacteroidota</taxon>
        <taxon>Sphingobacteriia</taxon>
        <taxon>Sphingobacteriales</taxon>
        <taxon>Sphingobacteriaceae</taxon>
        <taxon>Pedobacter</taxon>
    </lineage>
</organism>
<dbReference type="InterPro" id="IPR008979">
    <property type="entry name" value="Galactose-bd-like_sf"/>
</dbReference>
<dbReference type="GO" id="GO:0008237">
    <property type="term" value="F:metallopeptidase activity"/>
    <property type="evidence" value="ECO:0007669"/>
    <property type="project" value="InterPro"/>
</dbReference>
<dbReference type="RefSeq" id="WP_090987770.1">
    <property type="nucleotide sequence ID" value="NZ_FOJM01000023.1"/>
</dbReference>
<dbReference type="InterPro" id="IPR013222">
    <property type="entry name" value="Glyco_hyd_98_carb-bd"/>
</dbReference>
<evidence type="ECO:0000313" key="2">
    <source>
        <dbReference type="EMBL" id="SFA59707.1"/>
    </source>
</evidence>
<gene>
    <name evidence="2" type="ORF">SAMN04488511_12330</name>
</gene>
<dbReference type="InterPro" id="IPR038637">
    <property type="entry name" value="NPCBM_sf"/>
</dbReference>
<evidence type="ECO:0000313" key="3">
    <source>
        <dbReference type="Proteomes" id="UP000198836"/>
    </source>
</evidence>
<reference evidence="3" key="1">
    <citation type="submission" date="2016-10" db="EMBL/GenBank/DDBJ databases">
        <authorList>
            <person name="Varghese N."/>
            <person name="Submissions S."/>
        </authorList>
    </citation>
    <scope>NUCLEOTIDE SEQUENCE [LARGE SCALE GENOMIC DNA]</scope>
    <source>
        <strain evidence="3">DSM 18130</strain>
    </source>
</reference>
<dbReference type="Pfam" id="PF08305">
    <property type="entry name" value="NPCBM"/>
    <property type="match status" value="1"/>
</dbReference>
<name>A0A1I0U7A4_9SPHI</name>
<dbReference type="Gene3D" id="2.60.120.1060">
    <property type="entry name" value="NPCBM/NEW2 domain"/>
    <property type="match status" value="1"/>
</dbReference>